<keyword evidence="4" id="KW-1133">Transmembrane helix</keyword>
<gene>
    <name evidence="5" type="ORF">O6P43_012701</name>
</gene>
<dbReference type="Proteomes" id="UP001163823">
    <property type="component" value="Chromosome 5"/>
</dbReference>
<accession>A0AAD7M2T6</accession>
<dbReference type="InterPro" id="IPR010754">
    <property type="entry name" value="OPA3-like"/>
</dbReference>
<evidence type="ECO:0000256" key="2">
    <source>
        <dbReference type="ARBA" id="ARBA00023054"/>
    </source>
</evidence>
<dbReference type="KEGG" id="qsa:O6P43_012701"/>
<comment type="similarity">
    <text evidence="1">Belongs to the OPA3 family.</text>
</comment>
<comment type="caution">
    <text evidence="5">The sequence shown here is derived from an EMBL/GenBank/DDBJ whole genome shotgun (WGS) entry which is preliminary data.</text>
</comment>
<keyword evidence="4" id="KW-0472">Membrane</keyword>
<evidence type="ECO:0000313" key="5">
    <source>
        <dbReference type="EMBL" id="KAJ7968627.1"/>
    </source>
</evidence>
<keyword evidence="2 3" id="KW-0175">Coiled coil</keyword>
<evidence type="ECO:0000313" key="6">
    <source>
        <dbReference type="Proteomes" id="UP001163823"/>
    </source>
</evidence>
<keyword evidence="4" id="KW-0812">Transmembrane</keyword>
<name>A0AAD7M2T6_QUISA</name>
<evidence type="ECO:0000256" key="4">
    <source>
        <dbReference type="SAM" id="Phobius"/>
    </source>
</evidence>
<proteinExistence type="inferred from homology"/>
<dbReference type="AlphaFoldDB" id="A0AAD7M2T6"/>
<feature type="coiled-coil region" evidence="3">
    <location>
        <begin position="142"/>
        <end position="186"/>
    </location>
</feature>
<sequence>MLHTELYSDPFSACFRLVLTDPILRILFPLDFKNSSFRSDQKGMVLPLLKLGTLALKTLSKPVANRLKHQAVLHPRFRQFIINIAQANHRTTTRMQRRIYSHATNVEIRPLNEEKAVQAAVDLFGELFLFMVAVIALIFEVQRNARSEARKEEMRRQELEAIRQRNEELAKEVELLNHKLQEVEKLARAKGLGGIFHFKHAEAQNWKSAKAA</sequence>
<feature type="transmembrane region" description="Helical" evidence="4">
    <location>
        <begin position="123"/>
        <end position="141"/>
    </location>
</feature>
<reference evidence="5" key="1">
    <citation type="journal article" date="2023" name="Science">
        <title>Elucidation of the pathway for biosynthesis of saponin adjuvants from the soapbark tree.</title>
        <authorList>
            <person name="Reed J."/>
            <person name="Orme A."/>
            <person name="El-Demerdash A."/>
            <person name="Owen C."/>
            <person name="Martin L.B.B."/>
            <person name="Misra R.C."/>
            <person name="Kikuchi S."/>
            <person name="Rejzek M."/>
            <person name="Martin A.C."/>
            <person name="Harkess A."/>
            <person name="Leebens-Mack J."/>
            <person name="Louveau T."/>
            <person name="Stephenson M.J."/>
            <person name="Osbourn A."/>
        </authorList>
    </citation>
    <scope>NUCLEOTIDE SEQUENCE</scope>
    <source>
        <strain evidence="5">S10</strain>
    </source>
</reference>
<dbReference type="GO" id="GO:0005739">
    <property type="term" value="C:mitochondrion"/>
    <property type="evidence" value="ECO:0007669"/>
    <property type="project" value="TreeGrafter"/>
</dbReference>
<dbReference type="GO" id="GO:0019216">
    <property type="term" value="P:regulation of lipid metabolic process"/>
    <property type="evidence" value="ECO:0007669"/>
    <property type="project" value="TreeGrafter"/>
</dbReference>
<dbReference type="Pfam" id="PF07047">
    <property type="entry name" value="OPA3"/>
    <property type="match status" value="1"/>
</dbReference>
<evidence type="ECO:0000256" key="1">
    <source>
        <dbReference type="ARBA" id="ARBA00007584"/>
    </source>
</evidence>
<protein>
    <submittedName>
        <fullName evidence="5">Optic atrophy 3 protein (OPA3)</fullName>
    </submittedName>
</protein>
<organism evidence="5 6">
    <name type="scientific">Quillaja saponaria</name>
    <name type="common">Soap bark tree</name>
    <dbReference type="NCBI Taxonomy" id="32244"/>
    <lineage>
        <taxon>Eukaryota</taxon>
        <taxon>Viridiplantae</taxon>
        <taxon>Streptophyta</taxon>
        <taxon>Embryophyta</taxon>
        <taxon>Tracheophyta</taxon>
        <taxon>Spermatophyta</taxon>
        <taxon>Magnoliopsida</taxon>
        <taxon>eudicotyledons</taxon>
        <taxon>Gunneridae</taxon>
        <taxon>Pentapetalae</taxon>
        <taxon>rosids</taxon>
        <taxon>fabids</taxon>
        <taxon>Fabales</taxon>
        <taxon>Quillajaceae</taxon>
        <taxon>Quillaja</taxon>
    </lineage>
</organism>
<dbReference type="PANTHER" id="PTHR12499">
    <property type="entry name" value="OPTIC ATROPHY 3 PROTEIN OPA3"/>
    <property type="match status" value="1"/>
</dbReference>
<keyword evidence="6" id="KW-1185">Reference proteome</keyword>
<dbReference type="EMBL" id="JARAOO010000005">
    <property type="protein sequence ID" value="KAJ7968627.1"/>
    <property type="molecule type" value="Genomic_DNA"/>
</dbReference>
<evidence type="ECO:0000256" key="3">
    <source>
        <dbReference type="SAM" id="Coils"/>
    </source>
</evidence>
<dbReference type="PANTHER" id="PTHR12499:SF0">
    <property type="entry name" value="OPTIC ATROPHY 3 PROTEIN"/>
    <property type="match status" value="1"/>
</dbReference>